<evidence type="ECO:0000313" key="2">
    <source>
        <dbReference type="EMBL" id="KAJ5734438.1"/>
    </source>
</evidence>
<feature type="compositionally biased region" description="Low complexity" evidence="1">
    <location>
        <begin position="296"/>
        <end position="308"/>
    </location>
</feature>
<accession>A0AAD6HTC2</accession>
<reference evidence="2" key="2">
    <citation type="submission" date="2023-01" db="EMBL/GenBank/DDBJ databases">
        <authorList>
            <person name="Petersen C."/>
        </authorList>
    </citation>
    <scope>NUCLEOTIDE SEQUENCE</scope>
    <source>
        <strain evidence="2">IBT 17514</strain>
    </source>
</reference>
<proteinExistence type="predicted"/>
<dbReference type="EMBL" id="JAQJAN010000003">
    <property type="protein sequence ID" value="KAJ5734438.1"/>
    <property type="molecule type" value="Genomic_DNA"/>
</dbReference>
<keyword evidence="3" id="KW-1185">Reference proteome</keyword>
<sequence>MAAPVPAPAFKWNVQPEIDGWLYQCWIDGLNPGAECPVKPCELTFGELNIEESTLDDDLSKDPTTGEYIPEVYLEMIRVFGISDHTADPGRRVMSYDAPGILFPDAAEAAAAGEFHRAYALGWAGCVTDQFIILEMLNHSAGKPFMSEVTNAVYHNFYPDSDPEFIFVYYIVNDGFLDILNYQIYTIVNGYDAAGPGEIPVIEWKHNTPEYMALLGTPIGKVVAAFLLGRYPPGTVQITSISVRLRVIHEGDIHVADAKFKLVPAIPLAGDPMDIEDEGECKGKGKRKRDDEAEPAAEAGPAPKDGGPVAKRPRGPGHNRGPGSRRDAIASRATAVRMSLPKRTTRSGKDYSPDA</sequence>
<reference evidence="2" key="1">
    <citation type="journal article" date="2023" name="IMA Fungus">
        <title>Comparative genomic study of the Penicillium genus elucidates a diverse pangenome and 15 lateral gene transfer events.</title>
        <authorList>
            <person name="Petersen C."/>
            <person name="Sorensen T."/>
            <person name="Nielsen M.R."/>
            <person name="Sondergaard T.E."/>
            <person name="Sorensen J.L."/>
            <person name="Fitzpatrick D.A."/>
            <person name="Frisvad J.C."/>
            <person name="Nielsen K.L."/>
        </authorList>
    </citation>
    <scope>NUCLEOTIDE SEQUENCE</scope>
    <source>
        <strain evidence="2">IBT 17514</strain>
    </source>
</reference>
<gene>
    <name evidence="2" type="ORF">N7493_003224</name>
</gene>
<comment type="caution">
    <text evidence="2">The sequence shown here is derived from an EMBL/GenBank/DDBJ whole genome shotgun (WGS) entry which is preliminary data.</text>
</comment>
<feature type="compositionally biased region" description="Basic and acidic residues" evidence="1">
    <location>
        <begin position="280"/>
        <end position="291"/>
    </location>
</feature>
<feature type="region of interest" description="Disordered" evidence="1">
    <location>
        <begin position="273"/>
        <end position="355"/>
    </location>
</feature>
<dbReference type="AlphaFoldDB" id="A0AAD6HTC2"/>
<evidence type="ECO:0000256" key="1">
    <source>
        <dbReference type="SAM" id="MobiDB-lite"/>
    </source>
</evidence>
<organism evidence="2 3">
    <name type="scientific">Penicillium malachiteum</name>
    <dbReference type="NCBI Taxonomy" id="1324776"/>
    <lineage>
        <taxon>Eukaryota</taxon>
        <taxon>Fungi</taxon>
        <taxon>Dikarya</taxon>
        <taxon>Ascomycota</taxon>
        <taxon>Pezizomycotina</taxon>
        <taxon>Eurotiomycetes</taxon>
        <taxon>Eurotiomycetidae</taxon>
        <taxon>Eurotiales</taxon>
        <taxon>Aspergillaceae</taxon>
        <taxon>Penicillium</taxon>
    </lineage>
</organism>
<protein>
    <submittedName>
        <fullName evidence="2">Uncharacterized protein</fullName>
    </submittedName>
</protein>
<evidence type="ECO:0000313" key="3">
    <source>
        <dbReference type="Proteomes" id="UP001215712"/>
    </source>
</evidence>
<dbReference type="Proteomes" id="UP001215712">
    <property type="component" value="Unassembled WGS sequence"/>
</dbReference>
<name>A0AAD6HTC2_9EURO</name>